<dbReference type="Proteomes" id="UP000178565">
    <property type="component" value="Unassembled WGS sequence"/>
</dbReference>
<comment type="caution">
    <text evidence="1">The sequence shown here is derived from an EMBL/GenBank/DDBJ whole genome shotgun (WGS) entry which is preliminary data.</text>
</comment>
<accession>A0A1F5KM05</accession>
<reference evidence="1 2" key="1">
    <citation type="journal article" date="2016" name="Nat. Commun.">
        <title>Thousands of microbial genomes shed light on interconnected biogeochemical processes in an aquifer system.</title>
        <authorList>
            <person name="Anantharaman K."/>
            <person name="Brown C.T."/>
            <person name="Hug L.A."/>
            <person name="Sharon I."/>
            <person name="Castelle C.J."/>
            <person name="Probst A.J."/>
            <person name="Thomas B.C."/>
            <person name="Singh A."/>
            <person name="Wilkins M.J."/>
            <person name="Karaoz U."/>
            <person name="Brodie E.L."/>
            <person name="Williams K.H."/>
            <person name="Hubbard S.S."/>
            <person name="Banfield J.F."/>
        </authorList>
    </citation>
    <scope>NUCLEOTIDE SEQUENCE [LARGE SCALE GENOMIC DNA]</scope>
</reference>
<dbReference type="STRING" id="1797785.A3B45_01960"/>
<protein>
    <submittedName>
        <fullName evidence="1">Uncharacterized protein</fullName>
    </submittedName>
</protein>
<gene>
    <name evidence="1" type="ORF">A3B45_01960</name>
</gene>
<evidence type="ECO:0000313" key="1">
    <source>
        <dbReference type="EMBL" id="OGE41966.1"/>
    </source>
</evidence>
<dbReference type="EMBL" id="MFDM01000031">
    <property type="protein sequence ID" value="OGE41966.1"/>
    <property type="molecule type" value="Genomic_DNA"/>
</dbReference>
<sequence length="512" mass="58603">MERDYSQYSKEQLATRGRILNHKLESAWDVLDNIANRDFVEKRRGQKPNSNPNWLEEFNLKGLEGEAYFNKLSKDIIPVQLRLKRKSIPDFQTELNRVNQESYIRTSTEVLNLIIEDPGFTSEQAIAMLIGTSTPKPITPQKALEDLTRTVDLLSEREKLHKLDPLGLEVLGKVSLFGNFKQDLKDWFGLSKALEIRRTTVVSQEDLTALTNRIIGLVPEATVGSWFARGTLTSEQYRTQAINFAHFSLRVEEEGGPSFNPMEIVNTPDARKLEAAQESIRRTLSLMVTAHPQRQLGSLNKRWGNKLRELIDWLGGGGTRLVEDDPKNSKRPISEKVKRLVVEAIDNLPEVEQAMVLEISSLALLKDLGYIDLEECNENIFATYIRDVAFIPDSRIEERDDDFALLLDTAMRRSDAGTLDVEHLIDILCESSYRGRIIAKMMESAEFRGLEHLLAVFFVSHPATAPFAREIEGFVREDPYNSHGYNEIEEEDVLPPYRNSFISERRWKSRRP</sequence>
<dbReference type="AlphaFoldDB" id="A0A1F5KM05"/>
<name>A0A1F5KM05_9BACT</name>
<evidence type="ECO:0000313" key="2">
    <source>
        <dbReference type="Proteomes" id="UP000178565"/>
    </source>
</evidence>
<organism evidence="1 2">
    <name type="scientific">Candidatus Daviesbacteria bacterium RIFCSPLOWO2_01_FULL_39_12</name>
    <dbReference type="NCBI Taxonomy" id="1797785"/>
    <lineage>
        <taxon>Bacteria</taxon>
        <taxon>Candidatus Daviesiibacteriota</taxon>
    </lineage>
</organism>
<proteinExistence type="predicted"/>